<dbReference type="EMBL" id="JACHGR010000002">
    <property type="protein sequence ID" value="MBB6054696.1"/>
    <property type="molecule type" value="Genomic_DNA"/>
</dbReference>
<dbReference type="InterPro" id="IPR000847">
    <property type="entry name" value="LysR_HTH_N"/>
</dbReference>
<dbReference type="Pfam" id="PF03466">
    <property type="entry name" value="LysR_substrate"/>
    <property type="match status" value="1"/>
</dbReference>
<comment type="caution">
    <text evidence="6">The sequence shown here is derived from an EMBL/GenBank/DDBJ whole genome shotgun (WGS) entry which is preliminary data.</text>
</comment>
<dbReference type="GO" id="GO:0043565">
    <property type="term" value="F:sequence-specific DNA binding"/>
    <property type="evidence" value="ECO:0007669"/>
    <property type="project" value="TreeGrafter"/>
</dbReference>
<sequence>MFNRLDYLKIFCTTIRHKTFKDAAIELNVSPQVITRCIKELEAELGEILFVRSTRSIKVSTFGLQFYEKAKATLNLIDEMFAPHVNDNLPVRITAPAVICRLFVMPLIEKISLANPEIHFDVRPSDAISDVVESQIDIGIRVGSQLTSNRFIGRSLAKIRHVIVATPALIAKHGIPETPDDLHRLPTTLLMDKNKNQPWPWFFTDHPSLIPANPAFTTDSGESEFAAVRAGLGFGQLAIFMAAPYIKNGELIPVLQSFEEKSGELDLFLYRPQSGPVPHRTRLVYDAFVEHFSSPDFFFTQY</sequence>
<evidence type="ECO:0000256" key="1">
    <source>
        <dbReference type="ARBA" id="ARBA00009437"/>
    </source>
</evidence>
<dbReference type="PROSITE" id="PS50931">
    <property type="entry name" value="HTH_LYSR"/>
    <property type="match status" value="1"/>
</dbReference>
<comment type="similarity">
    <text evidence="1">Belongs to the LysR transcriptional regulatory family.</text>
</comment>
<reference evidence="6 7" key="1">
    <citation type="submission" date="2020-08" db="EMBL/GenBank/DDBJ databases">
        <title>Genomic Encyclopedia of Type Strains, Phase IV (KMG-IV): sequencing the most valuable type-strain genomes for metagenomic binning, comparative biology and taxonomic classification.</title>
        <authorList>
            <person name="Goeker M."/>
        </authorList>
    </citation>
    <scope>NUCLEOTIDE SEQUENCE [LARGE SCALE GENOMIC DNA]</scope>
    <source>
        <strain evidence="6 7">DSM 22975</strain>
    </source>
</reference>
<gene>
    <name evidence="6" type="ORF">HNR75_000568</name>
</gene>
<dbReference type="CDD" id="cd08422">
    <property type="entry name" value="PBP2_CrgA_like"/>
    <property type="match status" value="1"/>
</dbReference>
<dbReference type="RefSeq" id="WP_188025507.1">
    <property type="nucleotide sequence ID" value="NZ_JACHGR010000002.1"/>
</dbReference>
<keyword evidence="4" id="KW-0804">Transcription</keyword>
<protein>
    <submittedName>
        <fullName evidence="6">DNA-binding transcriptional LysR family regulator</fullName>
    </submittedName>
</protein>
<organism evidence="6 7">
    <name type="scientific">Tolumonas osonensis</name>
    <dbReference type="NCBI Taxonomy" id="675874"/>
    <lineage>
        <taxon>Bacteria</taxon>
        <taxon>Pseudomonadati</taxon>
        <taxon>Pseudomonadota</taxon>
        <taxon>Gammaproteobacteria</taxon>
        <taxon>Aeromonadales</taxon>
        <taxon>Aeromonadaceae</taxon>
        <taxon>Tolumonas</taxon>
    </lineage>
</organism>
<dbReference type="AlphaFoldDB" id="A0A841GDK8"/>
<keyword evidence="7" id="KW-1185">Reference proteome</keyword>
<dbReference type="InterPro" id="IPR036388">
    <property type="entry name" value="WH-like_DNA-bd_sf"/>
</dbReference>
<name>A0A841GDK8_9GAMM</name>
<evidence type="ECO:0000256" key="2">
    <source>
        <dbReference type="ARBA" id="ARBA00023015"/>
    </source>
</evidence>
<evidence type="ECO:0000313" key="6">
    <source>
        <dbReference type="EMBL" id="MBB6054696.1"/>
    </source>
</evidence>
<evidence type="ECO:0000256" key="3">
    <source>
        <dbReference type="ARBA" id="ARBA00023125"/>
    </source>
</evidence>
<dbReference type="PANTHER" id="PTHR30537">
    <property type="entry name" value="HTH-TYPE TRANSCRIPTIONAL REGULATOR"/>
    <property type="match status" value="1"/>
</dbReference>
<evidence type="ECO:0000259" key="5">
    <source>
        <dbReference type="PROSITE" id="PS50931"/>
    </source>
</evidence>
<evidence type="ECO:0000313" key="7">
    <source>
        <dbReference type="Proteomes" id="UP000585721"/>
    </source>
</evidence>
<dbReference type="PANTHER" id="PTHR30537:SF5">
    <property type="entry name" value="HTH-TYPE TRANSCRIPTIONAL ACTIVATOR TTDR-RELATED"/>
    <property type="match status" value="1"/>
</dbReference>
<dbReference type="Gene3D" id="3.40.190.290">
    <property type="match status" value="1"/>
</dbReference>
<dbReference type="InterPro" id="IPR005119">
    <property type="entry name" value="LysR_subst-bd"/>
</dbReference>
<dbReference type="Proteomes" id="UP000585721">
    <property type="component" value="Unassembled WGS sequence"/>
</dbReference>
<accession>A0A841GDK8</accession>
<dbReference type="InterPro" id="IPR058163">
    <property type="entry name" value="LysR-type_TF_proteobact-type"/>
</dbReference>
<dbReference type="SUPFAM" id="SSF53850">
    <property type="entry name" value="Periplasmic binding protein-like II"/>
    <property type="match status" value="1"/>
</dbReference>
<dbReference type="GO" id="GO:0006351">
    <property type="term" value="P:DNA-templated transcription"/>
    <property type="evidence" value="ECO:0007669"/>
    <property type="project" value="TreeGrafter"/>
</dbReference>
<dbReference type="Pfam" id="PF00126">
    <property type="entry name" value="HTH_1"/>
    <property type="match status" value="1"/>
</dbReference>
<feature type="domain" description="HTH lysR-type" evidence="5">
    <location>
        <begin position="1"/>
        <end position="60"/>
    </location>
</feature>
<keyword evidence="3 6" id="KW-0238">DNA-binding</keyword>
<evidence type="ECO:0000256" key="4">
    <source>
        <dbReference type="ARBA" id="ARBA00023163"/>
    </source>
</evidence>
<keyword evidence="2" id="KW-0805">Transcription regulation</keyword>
<dbReference type="SUPFAM" id="SSF46785">
    <property type="entry name" value="Winged helix' DNA-binding domain"/>
    <property type="match status" value="1"/>
</dbReference>
<dbReference type="InterPro" id="IPR036390">
    <property type="entry name" value="WH_DNA-bd_sf"/>
</dbReference>
<dbReference type="GO" id="GO:0003700">
    <property type="term" value="F:DNA-binding transcription factor activity"/>
    <property type="evidence" value="ECO:0007669"/>
    <property type="project" value="InterPro"/>
</dbReference>
<proteinExistence type="inferred from homology"/>
<dbReference type="Gene3D" id="1.10.10.10">
    <property type="entry name" value="Winged helix-like DNA-binding domain superfamily/Winged helix DNA-binding domain"/>
    <property type="match status" value="1"/>
</dbReference>